<sequence>MMDVDPLIPSSTGIVVVGNGPSSLILSYILEGNIPFYDPYTKFGRHPDNHLHNLLMAYSYHDNLTTELNNLIPPSLLDAVSDKSIINHISAQNSSFSSFVLPINLLLDRLICSDELQYASFESKQTRIKWANFKSKLPKTEGENNNTMSDIPYVIMGSNKIQGGQWSSEVSNDNPHERSLSYAEMLSLPGYSLTEYFQDQTNCERRQSSFTTFLRPEREDISDYYHQYCQKQRLTKHSFSSIIVVSIDTCKSNCDLFITTYYDLINRRHGYIISKYVVLASGIFEKPPLANLDSVAEEKSVFLNPVYYNQQENIINIRKLIEDGQNGYYKLKKLANEGKLLDTDNNEPVDLIIGSGLSAAESIAHYFELDDDSINNTTNTTPVAKADSIPAEIDRAQSLIHVFKWSDDFSSPLRGFSKELYPEYSFVFRLMKQSIKSLTKFKRAVSSQFTATAPKLSQHYQAIPNSIPLEIDLNNNTVKIQIPSASLGDAERDENCFIIRRIKSVRLCIGRSGSLEYLSPSYIKKLDALSETASKAVSSIALGNNSSCTSIRQSPNIITKNTLKLIILGGNEKFFINEMRKSGILSASVMDNFSETSSSSAIHPLHTPPNTRANTLFSTRNSTNSNPILLSRDENDCFSTNLEILPRIFVIGSLTGDTLVRFLLGGCIYVSSKIFEYEGLKRASVETM</sequence>
<dbReference type="AlphaFoldDB" id="A0A1E3PIJ2"/>
<organism evidence="1 2">
    <name type="scientific">Nadsonia fulvescens var. elongata DSM 6958</name>
    <dbReference type="NCBI Taxonomy" id="857566"/>
    <lineage>
        <taxon>Eukaryota</taxon>
        <taxon>Fungi</taxon>
        <taxon>Dikarya</taxon>
        <taxon>Ascomycota</taxon>
        <taxon>Saccharomycotina</taxon>
        <taxon>Dipodascomycetes</taxon>
        <taxon>Dipodascales</taxon>
        <taxon>Dipodascales incertae sedis</taxon>
        <taxon>Nadsonia</taxon>
    </lineage>
</organism>
<dbReference type="Proteomes" id="UP000095009">
    <property type="component" value="Unassembled WGS sequence"/>
</dbReference>
<evidence type="ECO:0000313" key="2">
    <source>
        <dbReference type="Proteomes" id="UP000095009"/>
    </source>
</evidence>
<gene>
    <name evidence="1" type="ORF">NADFUDRAFT_51773</name>
</gene>
<evidence type="ECO:0000313" key="1">
    <source>
        <dbReference type="EMBL" id="ODQ65178.1"/>
    </source>
</evidence>
<dbReference type="OrthoDB" id="412005at2759"/>
<dbReference type="InterPro" id="IPR029731">
    <property type="entry name" value="OSGIN1/2"/>
</dbReference>
<dbReference type="PANTHER" id="PTHR15192">
    <property type="entry name" value="PROTEIN CBG05349"/>
    <property type="match status" value="1"/>
</dbReference>
<protein>
    <recommendedName>
        <fullName evidence="3">FAD/NAD(P)-binding domain-containing protein</fullName>
    </recommendedName>
</protein>
<dbReference type="STRING" id="857566.A0A1E3PIJ2"/>
<proteinExistence type="predicted"/>
<reference evidence="1 2" key="1">
    <citation type="journal article" date="2016" name="Proc. Natl. Acad. Sci. U.S.A.">
        <title>Comparative genomics of biotechnologically important yeasts.</title>
        <authorList>
            <person name="Riley R."/>
            <person name="Haridas S."/>
            <person name="Wolfe K.H."/>
            <person name="Lopes M.R."/>
            <person name="Hittinger C.T."/>
            <person name="Goeker M."/>
            <person name="Salamov A.A."/>
            <person name="Wisecaver J.H."/>
            <person name="Long T.M."/>
            <person name="Calvey C.H."/>
            <person name="Aerts A.L."/>
            <person name="Barry K.W."/>
            <person name="Choi C."/>
            <person name="Clum A."/>
            <person name="Coughlan A.Y."/>
            <person name="Deshpande S."/>
            <person name="Douglass A.P."/>
            <person name="Hanson S.J."/>
            <person name="Klenk H.-P."/>
            <person name="LaButti K.M."/>
            <person name="Lapidus A."/>
            <person name="Lindquist E.A."/>
            <person name="Lipzen A.M."/>
            <person name="Meier-Kolthoff J.P."/>
            <person name="Ohm R.A."/>
            <person name="Otillar R.P."/>
            <person name="Pangilinan J.L."/>
            <person name="Peng Y."/>
            <person name="Rokas A."/>
            <person name="Rosa C.A."/>
            <person name="Scheuner C."/>
            <person name="Sibirny A.A."/>
            <person name="Slot J.C."/>
            <person name="Stielow J.B."/>
            <person name="Sun H."/>
            <person name="Kurtzman C.P."/>
            <person name="Blackwell M."/>
            <person name="Grigoriev I.V."/>
            <person name="Jeffries T.W."/>
        </authorList>
    </citation>
    <scope>NUCLEOTIDE SEQUENCE [LARGE SCALE GENOMIC DNA]</scope>
    <source>
        <strain evidence="1 2">DSM 6958</strain>
    </source>
</reference>
<keyword evidence="2" id="KW-1185">Reference proteome</keyword>
<evidence type="ECO:0008006" key="3">
    <source>
        <dbReference type="Google" id="ProtNLM"/>
    </source>
</evidence>
<dbReference type="PANTHER" id="PTHR15192:SF8">
    <property type="entry name" value="FAD_NAD(P)-BINDING DOMAIN-CONTAINING PROTEIN"/>
    <property type="match status" value="1"/>
</dbReference>
<name>A0A1E3PIJ2_9ASCO</name>
<accession>A0A1E3PIJ2</accession>
<dbReference type="EMBL" id="KV454410">
    <property type="protein sequence ID" value="ODQ65178.1"/>
    <property type="molecule type" value="Genomic_DNA"/>
</dbReference>